<evidence type="ECO:0000313" key="9">
    <source>
        <dbReference type="EMBL" id="CAD5126552.1"/>
    </source>
</evidence>
<keyword evidence="4" id="KW-0677">Repeat</keyword>
<evidence type="ECO:0000313" key="10">
    <source>
        <dbReference type="Proteomes" id="UP000549394"/>
    </source>
</evidence>
<evidence type="ECO:0000256" key="1">
    <source>
        <dbReference type="ARBA" id="ARBA00004167"/>
    </source>
</evidence>
<reference evidence="9 10" key="1">
    <citation type="submission" date="2020-08" db="EMBL/GenBank/DDBJ databases">
        <authorList>
            <person name="Hejnol A."/>
        </authorList>
    </citation>
    <scope>NUCLEOTIDE SEQUENCE [LARGE SCALE GENOMIC DNA]</scope>
</reference>
<comment type="subcellular location">
    <subcellularLocation>
        <location evidence="2">Endomembrane system</location>
    </subcellularLocation>
    <subcellularLocation>
        <location evidence="1">Membrane</location>
        <topology evidence="1">Single-pass membrane protein</topology>
    </subcellularLocation>
</comment>
<evidence type="ECO:0000256" key="2">
    <source>
        <dbReference type="ARBA" id="ARBA00004308"/>
    </source>
</evidence>
<dbReference type="EMBL" id="CAJFCJ010000060">
    <property type="protein sequence ID" value="CAD5126552.1"/>
    <property type="molecule type" value="Genomic_DNA"/>
</dbReference>
<keyword evidence="5" id="KW-1133">Transmembrane helix</keyword>
<dbReference type="AlphaFoldDB" id="A0A7I8WEE8"/>
<evidence type="ECO:0000256" key="6">
    <source>
        <dbReference type="ARBA" id="ARBA00023136"/>
    </source>
</evidence>
<proteinExistence type="predicted"/>
<dbReference type="GO" id="GO:0012505">
    <property type="term" value="C:endomembrane system"/>
    <property type="evidence" value="ECO:0007669"/>
    <property type="project" value="UniProtKB-SubCell"/>
</dbReference>
<dbReference type="SUPFAM" id="SSF57424">
    <property type="entry name" value="LDL receptor-like module"/>
    <property type="match status" value="3"/>
</dbReference>
<dbReference type="GO" id="GO:0016192">
    <property type="term" value="P:vesicle-mediated transport"/>
    <property type="evidence" value="ECO:0007669"/>
    <property type="project" value="UniProtKB-ARBA"/>
</dbReference>
<evidence type="ECO:0000256" key="4">
    <source>
        <dbReference type="ARBA" id="ARBA00022737"/>
    </source>
</evidence>
<dbReference type="InterPro" id="IPR050685">
    <property type="entry name" value="LDLR"/>
</dbReference>
<keyword evidence="6" id="KW-0472">Membrane</keyword>
<dbReference type="CDD" id="cd00112">
    <property type="entry name" value="LDLa"/>
    <property type="match status" value="3"/>
</dbReference>
<dbReference type="InterPro" id="IPR036055">
    <property type="entry name" value="LDL_receptor-like_sf"/>
</dbReference>
<feature type="disulfide bond" evidence="8">
    <location>
        <begin position="254"/>
        <end position="269"/>
    </location>
</feature>
<dbReference type="SMART" id="SM00192">
    <property type="entry name" value="LDLa"/>
    <property type="match status" value="3"/>
</dbReference>
<dbReference type="InterPro" id="IPR023415">
    <property type="entry name" value="LDLR_class-A_CS"/>
</dbReference>
<dbReference type="Proteomes" id="UP000549394">
    <property type="component" value="Unassembled WGS sequence"/>
</dbReference>
<dbReference type="GO" id="GO:0005886">
    <property type="term" value="C:plasma membrane"/>
    <property type="evidence" value="ECO:0007669"/>
    <property type="project" value="TreeGrafter"/>
</dbReference>
<protein>
    <submittedName>
        <fullName evidence="9">DgyrCDS14650</fullName>
    </submittedName>
</protein>
<comment type="caution">
    <text evidence="8">Lacks conserved residue(s) required for the propagation of feature annotation.</text>
</comment>
<dbReference type="OrthoDB" id="10062665at2759"/>
<dbReference type="PANTHER" id="PTHR24270">
    <property type="entry name" value="LOW-DENSITY LIPOPROTEIN RECEPTOR-RELATED"/>
    <property type="match status" value="1"/>
</dbReference>
<dbReference type="PROSITE" id="PS01209">
    <property type="entry name" value="LDLRA_1"/>
    <property type="match status" value="1"/>
</dbReference>
<organism evidence="9 10">
    <name type="scientific">Dimorphilus gyrociliatus</name>
    <dbReference type="NCBI Taxonomy" id="2664684"/>
    <lineage>
        <taxon>Eukaryota</taxon>
        <taxon>Metazoa</taxon>
        <taxon>Spiralia</taxon>
        <taxon>Lophotrochozoa</taxon>
        <taxon>Annelida</taxon>
        <taxon>Polychaeta</taxon>
        <taxon>Polychaeta incertae sedis</taxon>
        <taxon>Dinophilidae</taxon>
        <taxon>Dimorphilus</taxon>
    </lineage>
</organism>
<dbReference type="InterPro" id="IPR002172">
    <property type="entry name" value="LDrepeatLR_classA_rpt"/>
</dbReference>
<evidence type="ECO:0000256" key="8">
    <source>
        <dbReference type="PROSITE-ProRule" id="PRU00124"/>
    </source>
</evidence>
<dbReference type="PRINTS" id="PR00261">
    <property type="entry name" value="LDLRECEPTOR"/>
</dbReference>
<dbReference type="InterPro" id="IPR016187">
    <property type="entry name" value="CTDL_fold"/>
</dbReference>
<dbReference type="Gene3D" id="4.10.400.10">
    <property type="entry name" value="Low-density Lipoprotein Receptor"/>
    <property type="match status" value="3"/>
</dbReference>
<accession>A0A7I8WEE8</accession>
<dbReference type="PROSITE" id="PS50068">
    <property type="entry name" value="LDLRA_2"/>
    <property type="match status" value="2"/>
</dbReference>
<name>A0A7I8WEE8_9ANNE</name>
<evidence type="ECO:0000256" key="3">
    <source>
        <dbReference type="ARBA" id="ARBA00022692"/>
    </source>
</evidence>
<comment type="caution">
    <text evidence="9">The sequence shown here is derived from an EMBL/GenBank/DDBJ whole genome shotgun (WGS) entry which is preliminary data.</text>
</comment>
<dbReference type="SUPFAM" id="SSF56436">
    <property type="entry name" value="C-type lectin-like"/>
    <property type="match status" value="1"/>
</dbReference>
<sequence length="381" mass="45085">MHFKNSAKKPEKLTGELKIFRYNVPATVVMSKCKPRVRTVNLACPVNFTELEQCTFEEIQDSMHPQTQITCYLTKRQIDDCPEDYITYDEKCYKIVLPLDIEKFFGTFQIDVSQAFQLCNRFNMTLLTISSLAQRQILTDLRLIVTYSAKNVYLNQDRIQRKIAPLMNQVLKKNYQSKRCLVYTFFLKFVEYDCETKTNYKFTHFLCETTLINSERNNVQLWYSRLFIDKTQKCPNWLFTCQSSKYCINYLNVCDGSYECWDKSDENNCQKANFTFKCNDKTELQLNFVCNYIKDCPDGSDEWYCGNYECKNNQFIPKEQLCNNDKNCIDGSDEGEICREKCRTHYCNNNCLDEKDKCFLKTDCHLENKTEVYVKDCIERG</sequence>
<keyword evidence="10" id="KW-1185">Reference proteome</keyword>
<dbReference type="Pfam" id="PF00057">
    <property type="entry name" value="Ldl_recept_a"/>
    <property type="match status" value="1"/>
</dbReference>
<keyword evidence="3" id="KW-0812">Transmembrane</keyword>
<evidence type="ECO:0000256" key="7">
    <source>
        <dbReference type="ARBA" id="ARBA00023157"/>
    </source>
</evidence>
<gene>
    <name evidence="9" type="ORF">DGYR_LOCUS13790</name>
</gene>
<keyword evidence="7 8" id="KW-1015">Disulfide bond</keyword>
<evidence type="ECO:0000256" key="5">
    <source>
        <dbReference type="ARBA" id="ARBA00022989"/>
    </source>
</evidence>